<accession>A0A8T0GT82</accession>
<feature type="transmembrane region" description="Helical" evidence="1">
    <location>
        <begin position="6"/>
        <end position="26"/>
    </location>
</feature>
<keyword evidence="1" id="KW-0812">Transmembrane</keyword>
<sequence length="64" mass="6953">MSWSKESSILTIIIFLNLFPISMLELGKTPEMAGMSITTSSQACVEILVPDSDVELSLNDKCAC</sequence>
<evidence type="ECO:0000313" key="3">
    <source>
        <dbReference type="Proteomes" id="UP000822688"/>
    </source>
</evidence>
<proteinExistence type="predicted"/>
<name>A0A8T0GT82_CERPU</name>
<dbReference type="AlphaFoldDB" id="A0A8T0GT82"/>
<reference evidence="2" key="1">
    <citation type="submission" date="2020-06" db="EMBL/GenBank/DDBJ databases">
        <title>WGS assembly of Ceratodon purpureus strain R40.</title>
        <authorList>
            <person name="Carey S.B."/>
            <person name="Jenkins J."/>
            <person name="Shu S."/>
            <person name="Lovell J.T."/>
            <person name="Sreedasyam A."/>
            <person name="Maumus F."/>
            <person name="Tiley G.P."/>
            <person name="Fernandez-Pozo N."/>
            <person name="Barry K."/>
            <person name="Chen C."/>
            <person name="Wang M."/>
            <person name="Lipzen A."/>
            <person name="Daum C."/>
            <person name="Saski C.A."/>
            <person name="Payton A.C."/>
            <person name="Mcbreen J.C."/>
            <person name="Conrad R.E."/>
            <person name="Kollar L.M."/>
            <person name="Olsson S."/>
            <person name="Huttunen S."/>
            <person name="Landis J.B."/>
            <person name="Wickett N.J."/>
            <person name="Johnson M.G."/>
            <person name="Rensing S.A."/>
            <person name="Grimwood J."/>
            <person name="Schmutz J."/>
            <person name="Mcdaniel S.F."/>
        </authorList>
    </citation>
    <scope>NUCLEOTIDE SEQUENCE</scope>
    <source>
        <strain evidence="2">R40</strain>
    </source>
</reference>
<organism evidence="2 3">
    <name type="scientific">Ceratodon purpureus</name>
    <name type="common">Fire moss</name>
    <name type="synonym">Dicranum purpureum</name>
    <dbReference type="NCBI Taxonomy" id="3225"/>
    <lineage>
        <taxon>Eukaryota</taxon>
        <taxon>Viridiplantae</taxon>
        <taxon>Streptophyta</taxon>
        <taxon>Embryophyta</taxon>
        <taxon>Bryophyta</taxon>
        <taxon>Bryophytina</taxon>
        <taxon>Bryopsida</taxon>
        <taxon>Dicranidae</taxon>
        <taxon>Pseudoditrichales</taxon>
        <taxon>Ditrichaceae</taxon>
        <taxon>Ceratodon</taxon>
    </lineage>
</organism>
<keyword evidence="1" id="KW-0472">Membrane</keyword>
<gene>
    <name evidence="2" type="ORF">KC19_9G179700</name>
</gene>
<dbReference type="EMBL" id="CM026430">
    <property type="protein sequence ID" value="KAG0562886.1"/>
    <property type="molecule type" value="Genomic_DNA"/>
</dbReference>
<protein>
    <submittedName>
        <fullName evidence="2">Uncharacterized protein</fullName>
    </submittedName>
</protein>
<keyword evidence="1" id="KW-1133">Transmembrane helix</keyword>
<evidence type="ECO:0000256" key="1">
    <source>
        <dbReference type="SAM" id="Phobius"/>
    </source>
</evidence>
<dbReference type="Proteomes" id="UP000822688">
    <property type="component" value="Chromosome 9"/>
</dbReference>
<keyword evidence="3" id="KW-1185">Reference proteome</keyword>
<comment type="caution">
    <text evidence="2">The sequence shown here is derived from an EMBL/GenBank/DDBJ whole genome shotgun (WGS) entry which is preliminary data.</text>
</comment>
<evidence type="ECO:0000313" key="2">
    <source>
        <dbReference type="EMBL" id="KAG0562886.1"/>
    </source>
</evidence>